<feature type="compositionally biased region" description="Acidic residues" evidence="4">
    <location>
        <begin position="89"/>
        <end position="99"/>
    </location>
</feature>
<dbReference type="Pfam" id="PF01535">
    <property type="entry name" value="PPR"/>
    <property type="match status" value="2"/>
</dbReference>
<comment type="caution">
    <text evidence="5">The sequence shown here is derived from an EMBL/GenBank/DDBJ whole genome shotgun (WGS) entry which is preliminary data.</text>
</comment>
<dbReference type="InterPro" id="IPR002885">
    <property type="entry name" value="PPR_rpt"/>
</dbReference>
<evidence type="ECO:0000256" key="2">
    <source>
        <dbReference type="ARBA" id="ARBA00022737"/>
    </source>
</evidence>
<reference evidence="5" key="1">
    <citation type="submission" date="2019-12" db="EMBL/GenBank/DDBJ databases">
        <authorList>
            <person name="Scholes J."/>
        </authorList>
    </citation>
    <scope>NUCLEOTIDE SEQUENCE</scope>
</reference>
<evidence type="ECO:0000256" key="1">
    <source>
        <dbReference type="ARBA" id="ARBA00007626"/>
    </source>
</evidence>
<dbReference type="OrthoDB" id="739241at2759"/>
<evidence type="ECO:0000313" key="5">
    <source>
        <dbReference type="EMBL" id="CAA0842837.1"/>
    </source>
</evidence>
<dbReference type="InterPro" id="IPR011990">
    <property type="entry name" value="TPR-like_helical_dom_sf"/>
</dbReference>
<evidence type="ECO:0000256" key="4">
    <source>
        <dbReference type="SAM" id="MobiDB-lite"/>
    </source>
</evidence>
<evidence type="ECO:0000256" key="3">
    <source>
        <dbReference type="PROSITE-ProRule" id="PRU00708"/>
    </source>
</evidence>
<gene>
    <name evidence="5" type="ORF">SHERM_08692</name>
</gene>
<dbReference type="Pfam" id="PF13812">
    <property type="entry name" value="PPR_3"/>
    <property type="match status" value="1"/>
</dbReference>
<keyword evidence="2" id="KW-0677">Repeat</keyword>
<keyword evidence="6" id="KW-1185">Reference proteome</keyword>
<dbReference type="EMBL" id="CACSLK010034598">
    <property type="protein sequence ID" value="CAA0842837.1"/>
    <property type="molecule type" value="Genomic_DNA"/>
</dbReference>
<sequence length="631" mass="71326">MWALRRASLQLKNRGLSSRTIRISCAKPEIERFYSENHSERNIRVRPSKTLTPTLLNHENSYYTSSSSTNPPMKIHAFCSGTEAKSKDQEDDSEEDAFSELESPSQKAPSLEESDDDLLSELDLSEGGTIDDDDMPNELEIYESETNATGKIKSSRKIPNSAMAEAIIASPHLPIHEAVEKWIKEGNEVTQDQISLTMGCFRKSRMFKKALQFSEWLESTGRFIPSVRNYASRVDLIAKVRGVHKAEEYIQYVPDSYRGESVYCTLLANFVAARDVKKSEDLFHKMKNLFPLTPFSCNLLLLLYQRVNKNNITQVLTVMENENVKPNHFTYHILIDTKGQLGDIPGMEQVAELMKKSSDRPRGPHLKTQLTLARHYASNKLPDKSEAILKEIEGGDLIKNRWTARFLLPAYGLLGKADEVRRVWRVCGPDPFFAESLAAIYAFGLVGLVEEAEGAFRKLEEGMKKPSLKHFIALLKVYTDHKMVDKGKDLVERMAESKCYVGPRTWDALVRLYVGSSEVERADSILEKAGRLRKKQKKPLPGSYLAVLDVYASRGDVPNAEKIFRWMKQAGYPAAVKSYKSLLYAYINGKVPAYGFHERLKGDNVVPSKALSSLVARSDLLRKSPLEELLD</sequence>
<name>A0A9N7NTY2_STRHE</name>
<accession>A0A9N7NTY2</accession>
<dbReference type="Gene3D" id="1.25.40.10">
    <property type="entry name" value="Tetratricopeptide repeat domain"/>
    <property type="match status" value="3"/>
</dbReference>
<dbReference type="PROSITE" id="PS51375">
    <property type="entry name" value="PPR"/>
    <property type="match status" value="1"/>
</dbReference>
<feature type="repeat" description="PPR" evidence="3">
    <location>
        <begin position="540"/>
        <end position="574"/>
    </location>
</feature>
<protein>
    <submittedName>
        <fullName evidence="5">Pentatricopeptide repeat-containing protein -mitochondrial</fullName>
    </submittedName>
</protein>
<dbReference type="Proteomes" id="UP001153555">
    <property type="component" value="Unassembled WGS sequence"/>
</dbReference>
<organism evidence="5 6">
    <name type="scientific">Striga hermonthica</name>
    <name type="common">Purple witchweed</name>
    <name type="synonym">Buchnera hermonthica</name>
    <dbReference type="NCBI Taxonomy" id="68872"/>
    <lineage>
        <taxon>Eukaryota</taxon>
        <taxon>Viridiplantae</taxon>
        <taxon>Streptophyta</taxon>
        <taxon>Embryophyta</taxon>
        <taxon>Tracheophyta</taxon>
        <taxon>Spermatophyta</taxon>
        <taxon>Magnoliopsida</taxon>
        <taxon>eudicotyledons</taxon>
        <taxon>Gunneridae</taxon>
        <taxon>Pentapetalae</taxon>
        <taxon>asterids</taxon>
        <taxon>lamiids</taxon>
        <taxon>Lamiales</taxon>
        <taxon>Orobanchaceae</taxon>
        <taxon>Buchnereae</taxon>
        <taxon>Striga</taxon>
    </lineage>
</organism>
<dbReference type="GO" id="GO:0005739">
    <property type="term" value="C:mitochondrion"/>
    <property type="evidence" value="ECO:0007669"/>
    <property type="project" value="TreeGrafter"/>
</dbReference>
<feature type="region of interest" description="Disordered" evidence="4">
    <location>
        <begin position="82"/>
        <end position="116"/>
    </location>
</feature>
<dbReference type="AlphaFoldDB" id="A0A9N7NTY2"/>
<dbReference type="PANTHER" id="PTHR45717">
    <property type="entry name" value="OS12G0527900 PROTEIN"/>
    <property type="match status" value="1"/>
</dbReference>
<evidence type="ECO:0000313" key="6">
    <source>
        <dbReference type="Proteomes" id="UP001153555"/>
    </source>
</evidence>
<dbReference type="GO" id="GO:0003729">
    <property type="term" value="F:mRNA binding"/>
    <property type="evidence" value="ECO:0007669"/>
    <property type="project" value="UniProtKB-ARBA"/>
</dbReference>
<comment type="similarity">
    <text evidence="1">Belongs to the PPR family. P subfamily.</text>
</comment>
<dbReference type="PANTHER" id="PTHR45717:SF15">
    <property type="entry name" value="AGL218WP"/>
    <property type="match status" value="1"/>
</dbReference>
<proteinExistence type="inferred from homology"/>